<protein>
    <recommendedName>
        <fullName evidence="3">DUF72 domain-containing protein</fullName>
    </recommendedName>
</protein>
<keyword evidence="2" id="KW-1185">Reference proteome</keyword>
<name>A0A830GXE6_9CREN</name>
<dbReference type="PANTHER" id="PTHR30348:SF13">
    <property type="entry name" value="UPF0759 PROTEIN YUNF"/>
    <property type="match status" value="1"/>
</dbReference>
<comment type="caution">
    <text evidence="1">The sequence shown here is derived from an EMBL/GenBank/DDBJ whole genome shotgun (WGS) entry which is preliminary data.</text>
</comment>
<organism evidence="1 2">
    <name type="scientific">Thermocladium modestius</name>
    <dbReference type="NCBI Taxonomy" id="62609"/>
    <lineage>
        <taxon>Archaea</taxon>
        <taxon>Thermoproteota</taxon>
        <taxon>Thermoprotei</taxon>
        <taxon>Thermoproteales</taxon>
        <taxon>Thermoproteaceae</taxon>
        <taxon>Thermocladium</taxon>
    </lineage>
</organism>
<dbReference type="Pfam" id="PF01904">
    <property type="entry name" value="DUF72"/>
    <property type="match status" value="1"/>
</dbReference>
<dbReference type="Gene3D" id="3.20.20.410">
    <property type="entry name" value="Protein of unknown function UPF0759"/>
    <property type="match status" value="1"/>
</dbReference>
<dbReference type="Proteomes" id="UP000610960">
    <property type="component" value="Unassembled WGS sequence"/>
</dbReference>
<dbReference type="PANTHER" id="PTHR30348">
    <property type="entry name" value="UNCHARACTERIZED PROTEIN YECE"/>
    <property type="match status" value="1"/>
</dbReference>
<dbReference type="AlphaFoldDB" id="A0A830GXE6"/>
<reference evidence="1" key="2">
    <citation type="submission" date="2020-09" db="EMBL/GenBank/DDBJ databases">
        <authorList>
            <person name="Sun Q."/>
            <person name="Ohkuma M."/>
        </authorList>
    </citation>
    <scope>NUCLEOTIDE SEQUENCE</scope>
    <source>
        <strain evidence="1">JCM 10088</strain>
    </source>
</reference>
<proteinExistence type="predicted"/>
<evidence type="ECO:0000313" key="1">
    <source>
        <dbReference type="EMBL" id="GGP21640.1"/>
    </source>
</evidence>
<dbReference type="SUPFAM" id="SSF117396">
    <property type="entry name" value="TM1631-like"/>
    <property type="match status" value="1"/>
</dbReference>
<dbReference type="OrthoDB" id="35747at2157"/>
<dbReference type="InterPro" id="IPR002763">
    <property type="entry name" value="DUF72"/>
</dbReference>
<evidence type="ECO:0000313" key="2">
    <source>
        <dbReference type="Proteomes" id="UP000610960"/>
    </source>
</evidence>
<dbReference type="RefSeq" id="WP_188596721.1">
    <property type="nucleotide sequence ID" value="NZ_BMNL01000003.1"/>
</dbReference>
<evidence type="ECO:0008006" key="3">
    <source>
        <dbReference type="Google" id="ProtNLM"/>
    </source>
</evidence>
<sequence length="262" mass="30000">MILAGTCGYSYKDWVDSVYPDIRRALSTYIKVFKAVEIDSTFYSIPSKQIVESWINRFPRGFHVTMKIPKSITHEKRLRRDSLDDLKIFLQAVAPLIDGGLLKVLLIQLPPSLKLDLSMLENFIAAAKSLEGRIKWAVEFRHASWIDDRTFKLLEKYGASFVVVDEPGLPFIARKTSDTSYVRFHGRGREVWYDYLYSPAELGERVPQLLELGREGDLYIMFNNHPNGQAVLNALQMSQLLGLEISSSGLSLMQRLQRRLAK</sequence>
<reference evidence="1" key="1">
    <citation type="journal article" date="2014" name="Int. J. Syst. Evol. Microbiol.">
        <title>Complete genome sequence of Corynebacterium casei LMG S-19264T (=DSM 44701T), isolated from a smear-ripened cheese.</title>
        <authorList>
            <consortium name="US DOE Joint Genome Institute (JGI-PGF)"/>
            <person name="Walter F."/>
            <person name="Albersmeier A."/>
            <person name="Kalinowski J."/>
            <person name="Ruckert C."/>
        </authorList>
    </citation>
    <scope>NUCLEOTIDE SEQUENCE</scope>
    <source>
        <strain evidence="1">JCM 10088</strain>
    </source>
</reference>
<dbReference type="InterPro" id="IPR036520">
    <property type="entry name" value="UPF0759_sf"/>
</dbReference>
<accession>A0A830GXE6</accession>
<gene>
    <name evidence="1" type="ORF">GCM10007981_14270</name>
</gene>
<dbReference type="EMBL" id="BMNL01000003">
    <property type="protein sequence ID" value="GGP21640.1"/>
    <property type="molecule type" value="Genomic_DNA"/>
</dbReference>